<dbReference type="OrthoDB" id="6424451at2759"/>
<evidence type="ECO:0000313" key="3">
    <source>
        <dbReference type="Proteomes" id="UP000747542"/>
    </source>
</evidence>
<keyword evidence="3" id="KW-1185">Reference proteome</keyword>
<evidence type="ECO:0000313" key="2">
    <source>
        <dbReference type="EMBL" id="KAG7174580.1"/>
    </source>
</evidence>
<feature type="chain" id="PRO_5035243885" evidence="1">
    <location>
        <begin position="19"/>
        <end position="200"/>
    </location>
</feature>
<dbReference type="EMBL" id="JAHLQT010007588">
    <property type="protein sequence ID" value="KAG7174580.1"/>
    <property type="molecule type" value="Genomic_DNA"/>
</dbReference>
<sequence length="200" mass="22677">MKVVAVTCTLLLLQLVGAQYGEEPDETAPYSVTRMGQDYQERVYQPAKWVCHDNPKNSYSSSSQRKSFFALFRYITGSNEQKEEMPMTSPVTMLAQTQPDGSKRYQMCFYLPEANQAAPPAPTNKGVYIEERPAHTVLTRTFGGYAMRESVWESQAKILKESLQAAGETGVDFSSFYSAGYDSPMKLTDRRNEVWYVKEN</sequence>
<protein>
    <submittedName>
        <fullName evidence="2">Heme-binding protein 1-like 1</fullName>
    </submittedName>
</protein>
<name>A0A8J5N7E7_HOMAM</name>
<feature type="signal peptide" evidence="1">
    <location>
        <begin position="1"/>
        <end position="18"/>
    </location>
</feature>
<dbReference type="Pfam" id="PF04832">
    <property type="entry name" value="SOUL"/>
    <property type="match status" value="1"/>
</dbReference>
<dbReference type="PANTHER" id="PTHR11220:SF1">
    <property type="entry name" value="HEME-BINDING PROTEIN 2"/>
    <property type="match status" value="1"/>
</dbReference>
<dbReference type="InterPro" id="IPR006917">
    <property type="entry name" value="SOUL_heme-bd"/>
</dbReference>
<dbReference type="AlphaFoldDB" id="A0A8J5N7E7"/>
<dbReference type="PANTHER" id="PTHR11220">
    <property type="entry name" value="HEME-BINDING PROTEIN-RELATED"/>
    <property type="match status" value="1"/>
</dbReference>
<accession>A0A8J5N7E7</accession>
<keyword evidence="1" id="KW-0732">Signal</keyword>
<dbReference type="FunFam" id="3.20.80.10:FF:000002">
    <property type="entry name" value="Heme-binding protein 2"/>
    <property type="match status" value="1"/>
</dbReference>
<organism evidence="2 3">
    <name type="scientific">Homarus americanus</name>
    <name type="common">American lobster</name>
    <dbReference type="NCBI Taxonomy" id="6706"/>
    <lineage>
        <taxon>Eukaryota</taxon>
        <taxon>Metazoa</taxon>
        <taxon>Ecdysozoa</taxon>
        <taxon>Arthropoda</taxon>
        <taxon>Crustacea</taxon>
        <taxon>Multicrustacea</taxon>
        <taxon>Malacostraca</taxon>
        <taxon>Eumalacostraca</taxon>
        <taxon>Eucarida</taxon>
        <taxon>Decapoda</taxon>
        <taxon>Pleocyemata</taxon>
        <taxon>Astacidea</taxon>
        <taxon>Nephropoidea</taxon>
        <taxon>Nephropidae</taxon>
        <taxon>Homarus</taxon>
    </lineage>
</organism>
<proteinExistence type="predicted"/>
<comment type="caution">
    <text evidence="2">The sequence shown here is derived from an EMBL/GenBank/DDBJ whole genome shotgun (WGS) entry which is preliminary data.</text>
</comment>
<dbReference type="Proteomes" id="UP000747542">
    <property type="component" value="Unassembled WGS sequence"/>
</dbReference>
<reference evidence="2" key="1">
    <citation type="journal article" date="2021" name="Sci. Adv.">
        <title>The American lobster genome reveals insights on longevity, neural, and immune adaptations.</title>
        <authorList>
            <person name="Polinski J.M."/>
            <person name="Zimin A.V."/>
            <person name="Clark K.F."/>
            <person name="Kohn A.B."/>
            <person name="Sadowski N."/>
            <person name="Timp W."/>
            <person name="Ptitsyn A."/>
            <person name="Khanna P."/>
            <person name="Romanova D.Y."/>
            <person name="Williams P."/>
            <person name="Greenwood S.J."/>
            <person name="Moroz L.L."/>
            <person name="Walt D.R."/>
            <person name="Bodnar A.G."/>
        </authorList>
    </citation>
    <scope>NUCLEOTIDE SEQUENCE</scope>
    <source>
        <strain evidence="2">GMGI-L3</strain>
    </source>
</reference>
<gene>
    <name evidence="2" type="primary">Hebp1-L1</name>
    <name evidence="2" type="ORF">Hamer_G016486</name>
</gene>
<evidence type="ECO:0000256" key="1">
    <source>
        <dbReference type="SAM" id="SignalP"/>
    </source>
</evidence>